<dbReference type="Proteomes" id="UP000316688">
    <property type="component" value="Unassembled WGS sequence"/>
</dbReference>
<dbReference type="GO" id="GO:0003676">
    <property type="term" value="F:nucleic acid binding"/>
    <property type="evidence" value="ECO:0007669"/>
    <property type="project" value="InterPro"/>
</dbReference>
<comment type="caution">
    <text evidence="3">The sequence shown here is derived from an EMBL/GenBank/DDBJ whole genome shotgun (WGS) entry which is preliminary data.</text>
</comment>
<dbReference type="AlphaFoldDB" id="A0A557RJL1"/>
<keyword evidence="4" id="KW-1185">Reference proteome</keyword>
<protein>
    <submittedName>
        <fullName evidence="3">IS3 family transposase</fullName>
    </submittedName>
</protein>
<dbReference type="NCBIfam" id="NF033516">
    <property type="entry name" value="transpos_IS3"/>
    <property type="match status" value="1"/>
</dbReference>
<accession>A0A557RJL1</accession>
<feature type="domain" description="Integrase catalytic" evidence="2">
    <location>
        <begin position="13"/>
        <end position="179"/>
    </location>
</feature>
<dbReference type="InterPro" id="IPR012337">
    <property type="entry name" value="RNaseH-like_sf"/>
</dbReference>
<dbReference type="Pfam" id="PF00665">
    <property type="entry name" value="rve"/>
    <property type="match status" value="1"/>
</dbReference>
<keyword evidence="1" id="KW-0812">Transmembrane</keyword>
<evidence type="ECO:0000313" key="3">
    <source>
        <dbReference type="EMBL" id="TVO65342.1"/>
    </source>
</evidence>
<keyword evidence="1" id="KW-0472">Membrane</keyword>
<dbReference type="PROSITE" id="PS50994">
    <property type="entry name" value="INTEGRASE"/>
    <property type="match status" value="1"/>
</dbReference>
<evidence type="ECO:0000259" key="2">
    <source>
        <dbReference type="PROSITE" id="PS50994"/>
    </source>
</evidence>
<dbReference type="PANTHER" id="PTHR46889:SF4">
    <property type="entry name" value="TRANSPOSASE INSO FOR INSERTION SEQUENCE ELEMENT IS911B-RELATED"/>
    <property type="match status" value="1"/>
</dbReference>
<dbReference type="GO" id="GO:0015074">
    <property type="term" value="P:DNA integration"/>
    <property type="evidence" value="ECO:0007669"/>
    <property type="project" value="InterPro"/>
</dbReference>
<dbReference type="InterPro" id="IPR036397">
    <property type="entry name" value="RNaseH_sf"/>
</dbReference>
<name>A0A557RJL1_9GAMM</name>
<dbReference type="SUPFAM" id="SSF53098">
    <property type="entry name" value="Ribonuclease H-like"/>
    <property type="match status" value="1"/>
</dbReference>
<reference evidence="3 4" key="1">
    <citation type="submission" date="2019-07" db="EMBL/GenBank/DDBJ databases">
        <title>Reclasification of Spiribacter aquaticus.</title>
        <authorList>
            <person name="Leon M.J."/>
            <person name="Sanchez-Porro C."/>
            <person name="Ventosa A."/>
        </authorList>
    </citation>
    <scope>NUCLEOTIDE SEQUENCE [LARGE SCALE GENOMIC DNA]</scope>
    <source>
        <strain evidence="3 4">SP30</strain>
    </source>
</reference>
<dbReference type="PANTHER" id="PTHR46889">
    <property type="entry name" value="TRANSPOSASE INSF FOR INSERTION SEQUENCE IS3B-RELATED"/>
    <property type="match status" value="1"/>
</dbReference>
<sequence>MAILCSGWMTGFRADGPNQVWSWDTTWLPGPVVGLFFYLTLIIDLYSRKVVGWEVEARESSALAAQVLEQALLKEQCFNQPLVLHSDNGSPFKGATLRARLTALNIEPSYSRPRVSNDNPFSESIFATCKAMPAYPANGFGSLEAARKWVQRFVQWYNREHRHSGIQYITPVERHNGEDAAILARRQQVYAEAKARNSRRWSRETRDWRPVGAVHLNPEKERRDSSLARVA</sequence>
<dbReference type="InterPro" id="IPR001584">
    <property type="entry name" value="Integrase_cat-core"/>
</dbReference>
<evidence type="ECO:0000313" key="4">
    <source>
        <dbReference type="Proteomes" id="UP000316688"/>
    </source>
</evidence>
<dbReference type="EMBL" id="VMKP01000002">
    <property type="protein sequence ID" value="TVO65342.1"/>
    <property type="molecule type" value="Genomic_DNA"/>
</dbReference>
<dbReference type="Gene3D" id="3.30.420.10">
    <property type="entry name" value="Ribonuclease H-like superfamily/Ribonuclease H"/>
    <property type="match status" value="1"/>
</dbReference>
<proteinExistence type="predicted"/>
<keyword evidence="1" id="KW-1133">Transmembrane helix</keyword>
<gene>
    <name evidence="3" type="ORF">FPL11_04450</name>
</gene>
<dbReference type="InterPro" id="IPR048020">
    <property type="entry name" value="Transpos_IS3"/>
</dbReference>
<organism evidence="3 4">
    <name type="scientific">Spiribacter aquaticus</name>
    <dbReference type="NCBI Taxonomy" id="1935996"/>
    <lineage>
        <taxon>Bacteria</taxon>
        <taxon>Pseudomonadati</taxon>
        <taxon>Pseudomonadota</taxon>
        <taxon>Gammaproteobacteria</taxon>
        <taxon>Chromatiales</taxon>
        <taxon>Ectothiorhodospiraceae</taxon>
        <taxon>Spiribacter</taxon>
    </lineage>
</organism>
<evidence type="ECO:0000256" key="1">
    <source>
        <dbReference type="SAM" id="Phobius"/>
    </source>
</evidence>
<dbReference type="InterPro" id="IPR050900">
    <property type="entry name" value="Transposase_IS3/IS150/IS904"/>
</dbReference>
<feature type="transmembrane region" description="Helical" evidence="1">
    <location>
        <begin position="27"/>
        <end position="46"/>
    </location>
</feature>